<sequence>MNKTIEELISKQGEPFLWCPGCGIGIVILNFLRAILKVKIDAEKLILFLGSGCLNKLANYVHCNVRQVNDCSPVKYAAEFKIKNNEKKVVLFLNDADFIAYGLDDFLKLGKCGAGITVIYFNNFIHRFIKPAEKTIISGNEPTLKNYELLFNIPRLAQISGARYIARWSALNGRRFLFSLQRVLKYDAFSVIEVISPCLMYLQKYQH</sequence>
<evidence type="ECO:0000259" key="2">
    <source>
        <dbReference type="Pfam" id="PF02775"/>
    </source>
</evidence>
<dbReference type="Gene3D" id="3.40.50.970">
    <property type="match status" value="1"/>
</dbReference>
<dbReference type="InterPro" id="IPR011766">
    <property type="entry name" value="TPP_enzyme_TPP-bd"/>
</dbReference>
<dbReference type="EMBL" id="MUKB01000032">
    <property type="protein sequence ID" value="OPX18192.1"/>
    <property type="molecule type" value="Genomic_DNA"/>
</dbReference>
<feature type="non-terminal residue" evidence="3">
    <location>
        <position position="207"/>
    </location>
</feature>
<dbReference type="GO" id="GO:0045333">
    <property type="term" value="P:cellular respiration"/>
    <property type="evidence" value="ECO:0007669"/>
    <property type="project" value="UniProtKB-ARBA"/>
</dbReference>
<gene>
    <name evidence="3" type="ORF">BXT86_02515</name>
</gene>
<dbReference type="GO" id="GO:0016625">
    <property type="term" value="F:oxidoreductase activity, acting on the aldehyde or oxo group of donors, iron-sulfur protein as acceptor"/>
    <property type="evidence" value="ECO:0007669"/>
    <property type="project" value="UniProtKB-ARBA"/>
</dbReference>
<accession>A0A1V4QG28</accession>
<protein>
    <recommendedName>
        <fullName evidence="2">Thiamine pyrophosphate enzyme TPP-binding domain-containing protein</fullName>
    </recommendedName>
</protein>
<dbReference type="InterPro" id="IPR051457">
    <property type="entry name" value="2-oxoacid:Fd_oxidoreductase"/>
</dbReference>
<dbReference type="PANTHER" id="PTHR48084:SF1">
    <property type="entry name" value="2-OXOGLUTARATE SYNTHASE SUBUNIT KORB"/>
    <property type="match status" value="1"/>
</dbReference>
<dbReference type="SUPFAM" id="SSF52518">
    <property type="entry name" value="Thiamin diphosphate-binding fold (THDP-binding)"/>
    <property type="match status" value="1"/>
</dbReference>
<keyword evidence="1" id="KW-0560">Oxidoreductase</keyword>
<dbReference type="Proteomes" id="UP000191663">
    <property type="component" value="Unassembled WGS sequence"/>
</dbReference>
<evidence type="ECO:0000313" key="4">
    <source>
        <dbReference type="Proteomes" id="UP000191663"/>
    </source>
</evidence>
<dbReference type="InterPro" id="IPR029061">
    <property type="entry name" value="THDP-binding"/>
</dbReference>
<dbReference type="PANTHER" id="PTHR48084">
    <property type="entry name" value="2-OXOGLUTARATE OXIDOREDUCTASE SUBUNIT KORB-RELATED"/>
    <property type="match status" value="1"/>
</dbReference>
<comment type="caution">
    <text evidence="3">The sequence shown here is derived from an EMBL/GenBank/DDBJ whole genome shotgun (WGS) entry which is preliminary data.</text>
</comment>
<dbReference type="Pfam" id="PF02775">
    <property type="entry name" value="TPP_enzyme_C"/>
    <property type="match status" value="1"/>
</dbReference>
<organism evidence="3 4">
    <name type="scientific">candidate division WOR-3 bacterium 4484_100</name>
    <dbReference type="NCBI Taxonomy" id="1936077"/>
    <lineage>
        <taxon>Bacteria</taxon>
        <taxon>Bacteria division WOR-3</taxon>
    </lineage>
</organism>
<proteinExistence type="predicted"/>
<dbReference type="AlphaFoldDB" id="A0A1V4QG28"/>
<name>A0A1V4QG28_UNCW3</name>
<reference evidence="4" key="1">
    <citation type="submission" date="2017-01" db="EMBL/GenBank/DDBJ databases">
        <title>Novel pathways for hydrocarbon cycling and metabolic interdependencies in hydrothermal sediment communities.</title>
        <authorList>
            <person name="Dombrowski N."/>
            <person name="Seitz K."/>
            <person name="Teske A."/>
            <person name="Baker B."/>
        </authorList>
    </citation>
    <scope>NUCLEOTIDE SEQUENCE [LARGE SCALE GENOMIC DNA]</scope>
</reference>
<dbReference type="GO" id="GO:0030976">
    <property type="term" value="F:thiamine pyrophosphate binding"/>
    <property type="evidence" value="ECO:0007669"/>
    <property type="project" value="InterPro"/>
</dbReference>
<evidence type="ECO:0000256" key="1">
    <source>
        <dbReference type="ARBA" id="ARBA00023002"/>
    </source>
</evidence>
<feature type="domain" description="Thiamine pyrophosphate enzyme TPP-binding" evidence="2">
    <location>
        <begin position="81"/>
        <end position="194"/>
    </location>
</feature>
<evidence type="ECO:0000313" key="3">
    <source>
        <dbReference type="EMBL" id="OPX18192.1"/>
    </source>
</evidence>